<evidence type="ECO:0000259" key="6">
    <source>
        <dbReference type="PROSITE" id="PS50089"/>
    </source>
</evidence>
<dbReference type="GO" id="GO:0008270">
    <property type="term" value="F:zinc ion binding"/>
    <property type="evidence" value="ECO:0007669"/>
    <property type="project" value="UniProtKB-KW"/>
</dbReference>
<feature type="domain" description="RING-type" evidence="6">
    <location>
        <begin position="275"/>
        <end position="313"/>
    </location>
</feature>
<evidence type="ECO:0000256" key="2">
    <source>
        <dbReference type="ARBA" id="ARBA00022737"/>
    </source>
</evidence>
<evidence type="ECO:0000256" key="5">
    <source>
        <dbReference type="PROSITE-ProRule" id="PRU00175"/>
    </source>
</evidence>
<dbReference type="AlphaFoldDB" id="A0A3Q4I1L8"/>
<dbReference type="PROSITE" id="PS50089">
    <property type="entry name" value="ZF_RING_2"/>
    <property type="match status" value="1"/>
</dbReference>
<dbReference type="InterPro" id="IPR001841">
    <property type="entry name" value="Znf_RING"/>
</dbReference>
<evidence type="ECO:0000256" key="1">
    <source>
        <dbReference type="ARBA" id="ARBA00022723"/>
    </source>
</evidence>
<dbReference type="Pfam" id="PF13920">
    <property type="entry name" value="zf-C3HC4_3"/>
    <property type="match status" value="1"/>
</dbReference>
<evidence type="ECO:0000259" key="7">
    <source>
        <dbReference type="PROSITE" id="PS51065"/>
    </source>
</evidence>
<dbReference type="Ensembl" id="ENSNBRT00000029320.1">
    <property type="protein sequence ID" value="ENSNBRP00000028576.1"/>
    <property type="gene ID" value="ENSNBRG00000021752.1"/>
</dbReference>
<dbReference type="InterPro" id="IPR037962">
    <property type="entry name" value="Neuralized"/>
</dbReference>
<dbReference type="GO" id="GO:0061630">
    <property type="term" value="F:ubiquitin protein ligase activity"/>
    <property type="evidence" value="ECO:0007669"/>
    <property type="project" value="TreeGrafter"/>
</dbReference>
<reference evidence="8" key="1">
    <citation type="submission" date="2025-08" db="UniProtKB">
        <authorList>
            <consortium name="Ensembl"/>
        </authorList>
    </citation>
    <scope>IDENTIFICATION</scope>
</reference>
<evidence type="ECO:0000256" key="3">
    <source>
        <dbReference type="ARBA" id="ARBA00022771"/>
    </source>
</evidence>
<accession>A0A3Q4I1L8</accession>
<evidence type="ECO:0000313" key="8">
    <source>
        <dbReference type="Ensembl" id="ENSNBRP00000028576.1"/>
    </source>
</evidence>
<evidence type="ECO:0000313" key="9">
    <source>
        <dbReference type="Proteomes" id="UP000261580"/>
    </source>
</evidence>
<feature type="domain" description="NHR" evidence="7">
    <location>
        <begin position="64"/>
        <end position="219"/>
    </location>
</feature>
<dbReference type="SUPFAM" id="SSF57850">
    <property type="entry name" value="RING/U-box"/>
    <property type="match status" value="1"/>
</dbReference>
<dbReference type="GeneTree" id="ENSGT00940000157079"/>
<dbReference type="FunFam" id="2.60.120.920:FF:000005">
    <property type="entry name" value="Putative E3 ubiquitin-protein ligase NEURL1B"/>
    <property type="match status" value="1"/>
</dbReference>
<dbReference type="SMART" id="SM00588">
    <property type="entry name" value="NEUZ"/>
    <property type="match status" value="1"/>
</dbReference>
<dbReference type="PANTHER" id="PTHR12429:SF36">
    <property type="entry name" value="E3 UBIQUITIN-PROTEIN LIGASE NEURL3"/>
    <property type="match status" value="1"/>
</dbReference>
<dbReference type="GO" id="GO:0070086">
    <property type="term" value="P:ubiquitin-dependent endocytosis"/>
    <property type="evidence" value="ECO:0007669"/>
    <property type="project" value="TreeGrafter"/>
</dbReference>
<reference evidence="8" key="2">
    <citation type="submission" date="2025-09" db="UniProtKB">
        <authorList>
            <consortium name="Ensembl"/>
        </authorList>
    </citation>
    <scope>IDENTIFICATION</scope>
</reference>
<dbReference type="InterPro" id="IPR006573">
    <property type="entry name" value="NHR_dom"/>
</dbReference>
<dbReference type="Proteomes" id="UP000261580">
    <property type="component" value="Unassembled WGS sequence"/>
</dbReference>
<dbReference type="InterPro" id="IPR043136">
    <property type="entry name" value="B30.2/SPRY_sf"/>
</dbReference>
<dbReference type="Gene3D" id="2.60.120.920">
    <property type="match status" value="1"/>
</dbReference>
<name>A0A3Q4I1L8_NEOBR</name>
<proteinExistence type="predicted"/>
<dbReference type="PANTHER" id="PTHR12429">
    <property type="entry name" value="NEURALIZED"/>
    <property type="match status" value="1"/>
</dbReference>
<organism evidence="8 9">
    <name type="scientific">Neolamprologus brichardi</name>
    <name type="common">Fairy cichlid</name>
    <name type="synonym">Lamprologus brichardi</name>
    <dbReference type="NCBI Taxonomy" id="32507"/>
    <lineage>
        <taxon>Eukaryota</taxon>
        <taxon>Metazoa</taxon>
        <taxon>Chordata</taxon>
        <taxon>Craniata</taxon>
        <taxon>Vertebrata</taxon>
        <taxon>Euteleostomi</taxon>
        <taxon>Actinopterygii</taxon>
        <taxon>Neopterygii</taxon>
        <taxon>Teleostei</taxon>
        <taxon>Neoteleostei</taxon>
        <taxon>Acanthomorphata</taxon>
        <taxon>Ovalentaria</taxon>
        <taxon>Cichlomorphae</taxon>
        <taxon>Cichliformes</taxon>
        <taxon>Cichlidae</taxon>
        <taxon>African cichlids</taxon>
        <taxon>Pseudocrenilabrinae</taxon>
        <taxon>Lamprologini</taxon>
        <taxon>Neolamprologus</taxon>
    </lineage>
</organism>
<dbReference type="STRING" id="32507.ENSNBRP00000028576"/>
<protein>
    <submittedName>
        <fullName evidence="8">E3 ubiquitin-protein ligase NEURL3-like</fullName>
    </submittedName>
</protein>
<sequence length="330" mass="37295">MRIFKCKLQSCFIYQFGKSIIIIPKSTNISCFYIVTRLNSYLYYMKTIGKSEVSHRCSSRCVSPLTFDSQAVGENIRLSHGGRLAEKTDNTFMNGLVFSNRPVKIQEKICLRIEKDSSICYGALRVGFTTVPPSTRSLPLPCMSMPNLTDKPGHWVVPLHESVCQAGSELEFWVSSQGSIYIGVNNEAYERQPGVDTKQPLWAMIDIYGQTRSILLLDSKKNKKLLYRRRSCPAPEPLASPDPDSHFRSVPDVSGFRREDCISCLDTKMPEDNVCVVCMVKEARITLPCGHRCLCKDCNFRVCEQFGTCPLCRHTISAPSVGERWFIEVC</sequence>
<evidence type="ECO:0000256" key="4">
    <source>
        <dbReference type="ARBA" id="ARBA00022833"/>
    </source>
</evidence>
<keyword evidence="9" id="KW-1185">Reference proteome</keyword>
<keyword evidence="1" id="KW-0479">Metal-binding</keyword>
<keyword evidence="4" id="KW-0862">Zinc</keyword>
<dbReference type="PROSITE" id="PS51065">
    <property type="entry name" value="NHR"/>
    <property type="match status" value="1"/>
</dbReference>
<dbReference type="Pfam" id="PF07177">
    <property type="entry name" value="Neuralized"/>
    <property type="match status" value="1"/>
</dbReference>
<dbReference type="Gene3D" id="3.30.40.10">
    <property type="entry name" value="Zinc/RING finger domain, C3HC4 (zinc finger)"/>
    <property type="match status" value="1"/>
</dbReference>
<dbReference type="GO" id="GO:0005769">
    <property type="term" value="C:early endosome"/>
    <property type="evidence" value="ECO:0007669"/>
    <property type="project" value="TreeGrafter"/>
</dbReference>
<dbReference type="InterPro" id="IPR013083">
    <property type="entry name" value="Znf_RING/FYVE/PHD"/>
</dbReference>
<keyword evidence="3 5" id="KW-0863">Zinc-finger</keyword>
<keyword evidence="2" id="KW-0677">Repeat</keyword>